<protein>
    <submittedName>
        <fullName evidence="1">Uncharacterized protein</fullName>
    </submittedName>
</protein>
<evidence type="ECO:0000313" key="2">
    <source>
        <dbReference type="Proteomes" id="UP001189429"/>
    </source>
</evidence>
<proteinExistence type="predicted"/>
<name>A0ABN9UJD1_9DINO</name>
<comment type="caution">
    <text evidence="1">The sequence shown here is derived from an EMBL/GenBank/DDBJ whole genome shotgun (WGS) entry which is preliminary data.</text>
</comment>
<dbReference type="EMBL" id="CAUYUJ010015933">
    <property type="protein sequence ID" value="CAK0859793.1"/>
    <property type="molecule type" value="Genomic_DNA"/>
</dbReference>
<reference evidence="1" key="1">
    <citation type="submission" date="2023-10" db="EMBL/GenBank/DDBJ databases">
        <authorList>
            <person name="Chen Y."/>
            <person name="Shah S."/>
            <person name="Dougan E. K."/>
            <person name="Thang M."/>
            <person name="Chan C."/>
        </authorList>
    </citation>
    <scope>NUCLEOTIDE SEQUENCE [LARGE SCALE GENOMIC DNA]</scope>
</reference>
<keyword evidence="2" id="KW-1185">Reference proteome</keyword>
<gene>
    <name evidence="1" type="ORF">PCOR1329_LOCUS49042</name>
</gene>
<evidence type="ECO:0000313" key="1">
    <source>
        <dbReference type="EMBL" id="CAK0859793.1"/>
    </source>
</evidence>
<organism evidence="1 2">
    <name type="scientific">Prorocentrum cordatum</name>
    <dbReference type="NCBI Taxonomy" id="2364126"/>
    <lineage>
        <taxon>Eukaryota</taxon>
        <taxon>Sar</taxon>
        <taxon>Alveolata</taxon>
        <taxon>Dinophyceae</taxon>
        <taxon>Prorocentrales</taxon>
        <taxon>Prorocentraceae</taxon>
        <taxon>Prorocentrum</taxon>
    </lineage>
</organism>
<dbReference type="Proteomes" id="UP001189429">
    <property type="component" value="Unassembled WGS sequence"/>
</dbReference>
<sequence>MGVEGDQRELLEGQPRQCRRRRRQQCNAELLPGQKVEPLQKMELAVGPFKTELLVQQMESRMLELRWHASELLAQQMESRALELKVAQLWETAAGMKVSIGGIQANIFEIKKGMNDLASLASKLRHEIDRRVEELMRPQTMEEEEKTQTSEFKALHEHKDSLQAVIAAQQSMQ</sequence>
<accession>A0ABN9UJD1</accession>